<accession>A0ABU9LRJ6</accession>
<feature type="compositionally biased region" description="Basic residues" evidence="3">
    <location>
        <begin position="272"/>
        <end position="287"/>
    </location>
</feature>
<evidence type="ECO:0000256" key="3">
    <source>
        <dbReference type="SAM" id="MobiDB-lite"/>
    </source>
</evidence>
<keyword evidence="2" id="KW-0456">Lyase</keyword>
<comment type="caution">
    <text evidence="4">The sequence shown here is derived from an EMBL/GenBank/DDBJ whole genome shotgun (WGS) entry which is preliminary data.</text>
</comment>
<name>A0ABU9LRJ6_9BACL</name>
<feature type="region of interest" description="Disordered" evidence="3">
    <location>
        <begin position="272"/>
        <end position="301"/>
    </location>
</feature>
<dbReference type="RefSeq" id="WP_342303137.1">
    <property type="nucleotide sequence ID" value="NZ_JBCEWA010000011.1"/>
</dbReference>
<sequence>MKTAVLIVGHGSRLPAGNEEVRQFAKRIEAQLPEQLLVETCFLEFESPNIAQGMKACVERGAEKIITIPIMLLQAGHSKIHIPMAIDEAKELYPHVSITYGRPLGIHPSLIDILEYRLAESGFVKDEQDEDTTVLLVARGGSDLDSNSDVYKIARLLSEQIGVRNVEPAFMGVTYPTVDEGIARCEKLGAKKVYMLPYFLFTGILMERMTDWKARYDTEYDMDITLCEYFGYHSLLEKVVIERIEEALAGDVKMNCDTCTYRINASEFVDHHHHHDHDHGHHHHHHDHSHDHAHDHKEVHQ</sequence>
<dbReference type="CDD" id="cd03414">
    <property type="entry name" value="CbiX_SirB_C"/>
    <property type="match status" value="1"/>
</dbReference>
<dbReference type="Proteomes" id="UP001398420">
    <property type="component" value="Unassembled WGS sequence"/>
</dbReference>
<evidence type="ECO:0000313" key="4">
    <source>
        <dbReference type="EMBL" id="MEL5989316.1"/>
    </source>
</evidence>
<dbReference type="PANTHER" id="PTHR33542:SF3">
    <property type="entry name" value="SIROHYDROCHLORIN FERROCHELATASE, CHLOROPLASTIC"/>
    <property type="match status" value="1"/>
</dbReference>
<organism evidence="4 5">
    <name type="scientific">Kurthia gibsonii</name>
    <dbReference type="NCBI Taxonomy" id="33946"/>
    <lineage>
        <taxon>Bacteria</taxon>
        <taxon>Bacillati</taxon>
        <taxon>Bacillota</taxon>
        <taxon>Bacilli</taxon>
        <taxon>Bacillales</taxon>
        <taxon>Caryophanaceae</taxon>
        <taxon>Kurthia</taxon>
    </lineage>
</organism>
<dbReference type="Gene3D" id="3.40.50.1400">
    <property type="match status" value="2"/>
</dbReference>
<evidence type="ECO:0000313" key="5">
    <source>
        <dbReference type="Proteomes" id="UP001398420"/>
    </source>
</evidence>
<proteinExistence type="predicted"/>
<dbReference type="Pfam" id="PF01903">
    <property type="entry name" value="CbiX"/>
    <property type="match status" value="2"/>
</dbReference>
<keyword evidence="5" id="KW-1185">Reference proteome</keyword>
<gene>
    <name evidence="4" type="ORF">AAF454_12965</name>
</gene>
<feature type="compositionally biased region" description="Basic and acidic residues" evidence="3">
    <location>
        <begin position="288"/>
        <end position="301"/>
    </location>
</feature>
<evidence type="ECO:0000256" key="2">
    <source>
        <dbReference type="ARBA" id="ARBA00023239"/>
    </source>
</evidence>
<dbReference type="InterPro" id="IPR050963">
    <property type="entry name" value="Sirohydro_Cobaltochel/CbiX"/>
</dbReference>
<reference evidence="4 5" key="1">
    <citation type="submission" date="2024-04" db="EMBL/GenBank/DDBJ databases">
        <authorList>
            <person name="Wu Y.S."/>
            <person name="Zhang L."/>
        </authorList>
    </citation>
    <scope>NUCLEOTIDE SEQUENCE [LARGE SCALE GENOMIC DNA]</scope>
    <source>
        <strain evidence="4 5">KG-01</strain>
    </source>
</reference>
<dbReference type="InterPro" id="IPR002762">
    <property type="entry name" value="CbiX-like"/>
</dbReference>
<dbReference type="SUPFAM" id="SSF53800">
    <property type="entry name" value="Chelatase"/>
    <property type="match status" value="1"/>
</dbReference>
<keyword evidence="1" id="KW-0479">Metal-binding</keyword>
<protein>
    <submittedName>
        <fullName evidence="4">Sirohydrochlorin chelatase</fullName>
    </submittedName>
</protein>
<dbReference type="CDD" id="cd03416">
    <property type="entry name" value="CbiX_SirB_N"/>
    <property type="match status" value="1"/>
</dbReference>
<dbReference type="EMBL" id="JBCEWA010000011">
    <property type="protein sequence ID" value="MEL5989316.1"/>
    <property type="molecule type" value="Genomic_DNA"/>
</dbReference>
<dbReference type="PANTHER" id="PTHR33542">
    <property type="entry name" value="SIROHYDROCHLORIN FERROCHELATASE, CHLOROPLASTIC"/>
    <property type="match status" value="1"/>
</dbReference>
<evidence type="ECO:0000256" key="1">
    <source>
        <dbReference type="ARBA" id="ARBA00022723"/>
    </source>
</evidence>